<comment type="caution">
    <text evidence="1">The sequence shown here is derived from an EMBL/GenBank/DDBJ whole genome shotgun (WGS) entry which is preliminary data.</text>
</comment>
<dbReference type="AlphaFoldDB" id="A0A414AY25"/>
<accession>A0A414AY25</accession>
<dbReference type="Proteomes" id="UP000283975">
    <property type="component" value="Unassembled WGS sequence"/>
</dbReference>
<gene>
    <name evidence="1" type="ORF">DW839_07315</name>
</gene>
<protein>
    <submittedName>
        <fullName evidence="1">Uncharacterized protein</fullName>
    </submittedName>
</protein>
<name>A0A414AY25_9FIRM</name>
<evidence type="ECO:0000313" key="1">
    <source>
        <dbReference type="EMBL" id="RHC57007.1"/>
    </source>
</evidence>
<proteinExistence type="predicted"/>
<sequence length="329" mass="37948">MRLFFRMNGELFKRLIALDHGAWVISYDEPGAPQYITAAFLEACEKVEMPEGYRVALEQAKHLTEAEMKRLALIEPLLEDSIYIVDGKSRLAMAKRIAEENGTTRKRILGLYYKYLARLVLMEKGGRERGKDRDVRNFDWAIRMFYFSAKKMSLRDTYDHMLASRYMTPDGKLMEVVPSWYSFEHYYYRHGYSKSIKCSVSRGGLSNYQRNERPLYGSTMRWKDRVGAFQMDATEADIYLVSRFDRSVVVGRPSIYMAVDTATQLVAGISSVSPYLCSPTIFPTRHHCHSCPAGFSSVDSISIYHLEHPVYQSILLKMTVCSFMEILPT</sequence>
<dbReference type="EMBL" id="QSHZ01000006">
    <property type="protein sequence ID" value="RHC57007.1"/>
    <property type="molecule type" value="Genomic_DNA"/>
</dbReference>
<dbReference type="RefSeq" id="WP_119204750.1">
    <property type="nucleotide sequence ID" value="NZ_JAJCJE010000009.1"/>
</dbReference>
<evidence type="ECO:0000313" key="2">
    <source>
        <dbReference type="Proteomes" id="UP000283975"/>
    </source>
</evidence>
<organism evidence="1 2">
    <name type="scientific">Enterocloster bolteae</name>
    <dbReference type="NCBI Taxonomy" id="208479"/>
    <lineage>
        <taxon>Bacteria</taxon>
        <taxon>Bacillati</taxon>
        <taxon>Bacillota</taxon>
        <taxon>Clostridia</taxon>
        <taxon>Lachnospirales</taxon>
        <taxon>Lachnospiraceae</taxon>
        <taxon>Enterocloster</taxon>
    </lineage>
</organism>
<reference evidence="1 2" key="1">
    <citation type="submission" date="2018-08" db="EMBL/GenBank/DDBJ databases">
        <title>A genome reference for cultivated species of the human gut microbiota.</title>
        <authorList>
            <person name="Zou Y."/>
            <person name="Xue W."/>
            <person name="Luo G."/>
        </authorList>
    </citation>
    <scope>NUCLEOTIDE SEQUENCE [LARGE SCALE GENOMIC DNA]</scope>
    <source>
        <strain evidence="1 2">AM35-14</strain>
    </source>
</reference>